<dbReference type="AlphaFoldDB" id="A0A7C9BGV2"/>
<dbReference type="Proteomes" id="UP000479293">
    <property type="component" value="Unassembled WGS sequence"/>
</dbReference>
<gene>
    <name evidence="2" type="ORF">GBK04_15385</name>
</gene>
<protein>
    <recommendedName>
        <fullName evidence="4">SGNH/GDSL hydrolase family protein</fullName>
    </recommendedName>
</protein>
<evidence type="ECO:0000313" key="2">
    <source>
        <dbReference type="EMBL" id="MPR34701.1"/>
    </source>
</evidence>
<feature type="region of interest" description="Disordered" evidence="1">
    <location>
        <begin position="1"/>
        <end position="57"/>
    </location>
</feature>
<dbReference type="CDD" id="cd00229">
    <property type="entry name" value="SGNH_hydrolase"/>
    <property type="match status" value="1"/>
</dbReference>
<evidence type="ECO:0008006" key="4">
    <source>
        <dbReference type="Google" id="ProtNLM"/>
    </source>
</evidence>
<name>A0A7C9BGV2_9BACT</name>
<reference evidence="2 3" key="1">
    <citation type="submission" date="2019-10" db="EMBL/GenBank/DDBJ databases">
        <title>Draft Genome Sequence of Cytophagaceae sp. SJW1-29.</title>
        <authorList>
            <person name="Choi A."/>
        </authorList>
    </citation>
    <scope>NUCLEOTIDE SEQUENCE [LARGE SCALE GENOMIC DNA]</scope>
    <source>
        <strain evidence="2 3">SJW1-29</strain>
    </source>
</reference>
<keyword evidence="3" id="KW-1185">Reference proteome</keyword>
<organism evidence="2 3">
    <name type="scientific">Salmonirosea aquatica</name>
    <dbReference type="NCBI Taxonomy" id="2654236"/>
    <lineage>
        <taxon>Bacteria</taxon>
        <taxon>Pseudomonadati</taxon>
        <taxon>Bacteroidota</taxon>
        <taxon>Cytophagia</taxon>
        <taxon>Cytophagales</taxon>
        <taxon>Spirosomataceae</taxon>
        <taxon>Salmonirosea</taxon>
    </lineage>
</organism>
<proteinExistence type="predicted"/>
<dbReference type="RefSeq" id="WP_152761138.1">
    <property type="nucleotide sequence ID" value="NZ_WHLY01000002.1"/>
</dbReference>
<sequence>MSCTDNKVVDIPPSVDADTLSSCGCGQEVPIENPGENTGNPSPEPPLPQTNKSLPAPAFSVRRSDTPIVGDNLPYGTYLLLQVDSLPAYSYFEYSWDGGKHWIKGDSIMLCQSGTVSARIHSSNTVSQTVKTSFTLYYKRVLIVGNSITGHGPAPEIGWYGDWGMAASKPDSDYVHILSLDLKSRYNASQIKTLYGVPFEQNYKTYDFSQLGESIGFRPDLIIMRIAENGNTTDGKVFKEKYDRLIKTLRSDTNAKVICTTSFWPGRESLVEDIKAVAATNRYDLVDIGSFFYDKTYTAAGLFKDAGVANHPGDKGMRAIYQSIASKL</sequence>
<evidence type="ECO:0000256" key="1">
    <source>
        <dbReference type="SAM" id="MobiDB-lite"/>
    </source>
</evidence>
<dbReference type="EMBL" id="WHLY01000002">
    <property type="protein sequence ID" value="MPR34701.1"/>
    <property type="molecule type" value="Genomic_DNA"/>
</dbReference>
<comment type="caution">
    <text evidence="2">The sequence shown here is derived from an EMBL/GenBank/DDBJ whole genome shotgun (WGS) entry which is preliminary data.</text>
</comment>
<accession>A0A7C9BGV2</accession>
<dbReference type="SUPFAM" id="SSF52266">
    <property type="entry name" value="SGNH hydrolase"/>
    <property type="match status" value="1"/>
</dbReference>
<evidence type="ECO:0000313" key="3">
    <source>
        <dbReference type="Proteomes" id="UP000479293"/>
    </source>
</evidence>
<dbReference type="InterPro" id="IPR036514">
    <property type="entry name" value="SGNH_hydro_sf"/>
</dbReference>
<dbReference type="GO" id="GO:0016788">
    <property type="term" value="F:hydrolase activity, acting on ester bonds"/>
    <property type="evidence" value="ECO:0007669"/>
    <property type="project" value="UniProtKB-ARBA"/>
</dbReference>
<dbReference type="Gene3D" id="3.40.50.1110">
    <property type="entry name" value="SGNH hydrolase"/>
    <property type="match status" value="1"/>
</dbReference>